<organism evidence="13 14">
    <name type="scientific">Castellaniella daejeonensis</name>
    <dbReference type="NCBI Taxonomy" id="659013"/>
    <lineage>
        <taxon>Bacteria</taxon>
        <taxon>Pseudomonadati</taxon>
        <taxon>Pseudomonadota</taxon>
        <taxon>Betaproteobacteria</taxon>
        <taxon>Burkholderiales</taxon>
        <taxon>Alcaligenaceae</taxon>
        <taxon>Castellaniella</taxon>
    </lineage>
</organism>
<dbReference type="Gene3D" id="3.50.50.60">
    <property type="entry name" value="FAD/NAD(P)-binding domain"/>
    <property type="match status" value="1"/>
</dbReference>
<keyword evidence="2 10" id="KW-0489">Methyltransferase</keyword>
<dbReference type="InterPro" id="IPR036188">
    <property type="entry name" value="FAD/NAD-bd_sf"/>
</dbReference>
<evidence type="ECO:0000256" key="3">
    <source>
        <dbReference type="ARBA" id="ARBA00022630"/>
    </source>
</evidence>
<comment type="similarity">
    <text evidence="10">In the C-terminal section; belongs to the DAO family.</text>
</comment>
<dbReference type="HAMAP" id="MF_01102">
    <property type="entry name" value="MnmC"/>
    <property type="match status" value="1"/>
</dbReference>
<comment type="similarity">
    <text evidence="10">In the N-terminal section; belongs to the methyltransferase superfamily. tRNA (mnm(5)s(2)U34)-methyltransferase family.</text>
</comment>
<feature type="domain" description="FAD dependent oxidoreductase" evidence="11">
    <location>
        <begin position="251"/>
        <end position="599"/>
    </location>
</feature>
<evidence type="ECO:0000256" key="9">
    <source>
        <dbReference type="ARBA" id="ARBA00023268"/>
    </source>
</evidence>
<dbReference type="Pfam" id="PF01266">
    <property type="entry name" value="DAO"/>
    <property type="match status" value="1"/>
</dbReference>
<dbReference type="Proteomes" id="UP001501176">
    <property type="component" value="Unassembled WGS sequence"/>
</dbReference>
<keyword evidence="14" id="KW-1185">Reference proteome</keyword>
<comment type="subcellular location">
    <subcellularLocation>
        <location evidence="10">Cytoplasm</location>
    </subcellularLocation>
</comment>
<sequence length="619" mass="66129">MSDSHQILKPATWHEDAQGVPFSPEYGDVYHGQAGALLQARHVFLQGNGLPGRWRGRAAFTIAETGFGLGHNFLAAWRAWLDDPGRSGRLHYLAFEAHPFAARDLLRAWRRLPDDCQGLARELAGRWPDLLPGVHRLELQGGRVTLTLLFGDIRRLARQAQARVDAFFLDGFAPRVNPDMWSPAVFGQLRRLAVAGATAATWCAAGQVRRDLRDAGFLVEKAPGIAGKRDMTVAVLRPGLGAEPPGPERRRVAVVGGGLAGAGIAQALAVRGHEVEVWDPQCALDVDPSMRRRGAAALVPALSPDDDTRSRLSRVGLARARARWLDLDEAARPQACGALVCAQSDDQAGLQRQALARLGFPESWVRWLDPAQAGRQAGVGVPWGGLWFPEALRVCPGELIATLLGLPGVIRRPVAIGSLAPADGGGWLLQDAGGGELGRADQVVLANALHARTLLSGVMPIGHLPVLSGLAPLAGQVSLYPAEASSVPRCVLSGRGYCLPPRNGWGVAGSTYRPDADEAVVDEEGHRDILARVRGWVEARDIPWLGGSGVAGWAGWRAATRDHLPLIGAVPDKAGLWLACAYGSRGLSWSALAGDLIGAWLDGEPVPVERELARRIGVR</sequence>
<keyword evidence="9 10" id="KW-0511">Multifunctional enzyme</keyword>
<evidence type="ECO:0000259" key="11">
    <source>
        <dbReference type="Pfam" id="PF01266"/>
    </source>
</evidence>
<dbReference type="InterPro" id="IPR006076">
    <property type="entry name" value="FAD-dep_OxRdtase"/>
</dbReference>
<comment type="cofactor">
    <cofactor evidence="10">
        <name>FAD</name>
        <dbReference type="ChEBI" id="CHEBI:57692"/>
    </cofactor>
</comment>
<accession>A0ABN0T8X8</accession>
<comment type="caution">
    <text evidence="13">The sequence shown here is derived from an EMBL/GenBank/DDBJ whole genome shotgun (WGS) entry which is preliminary data.</text>
</comment>
<dbReference type="EMBL" id="BAAAFN010000004">
    <property type="protein sequence ID" value="GAA0215641.1"/>
    <property type="molecule type" value="Genomic_DNA"/>
</dbReference>
<evidence type="ECO:0000256" key="4">
    <source>
        <dbReference type="ARBA" id="ARBA00022679"/>
    </source>
</evidence>
<evidence type="ECO:0000256" key="6">
    <source>
        <dbReference type="ARBA" id="ARBA00022694"/>
    </source>
</evidence>
<dbReference type="SUPFAM" id="SSF51905">
    <property type="entry name" value="FAD/NAD(P)-binding domain"/>
    <property type="match status" value="1"/>
</dbReference>
<keyword evidence="8 10" id="KW-0560">Oxidoreductase</keyword>
<dbReference type="EC" id="1.5.-.-" evidence="10"/>
<comment type="function">
    <text evidence="10">Catalyzes the last two steps in the biosynthesis of 5-methylaminomethyl-2-thiouridine (mnm(5)s(2)U) at the wobble position (U34) in tRNA. Catalyzes the FAD-dependent demodification of cmnm(5)s(2)U34 to nm(5)s(2)U34, followed by the transfer of a methyl group from S-adenosyl-L-methionine to nm(5)s(2)U34, to form mnm(5)s(2)U34.</text>
</comment>
<evidence type="ECO:0000259" key="12">
    <source>
        <dbReference type="Pfam" id="PF05430"/>
    </source>
</evidence>
<keyword evidence="4 10" id="KW-0808">Transferase</keyword>
<gene>
    <name evidence="10 13" type="primary">mnmC</name>
    <name evidence="13" type="ORF">GCM10009125_00770</name>
</gene>
<dbReference type="Gene3D" id="3.40.50.150">
    <property type="entry name" value="Vaccinia Virus protein VP39"/>
    <property type="match status" value="1"/>
</dbReference>
<keyword evidence="6 10" id="KW-0819">tRNA processing</keyword>
<evidence type="ECO:0000256" key="8">
    <source>
        <dbReference type="ARBA" id="ARBA00023002"/>
    </source>
</evidence>
<evidence type="ECO:0000256" key="1">
    <source>
        <dbReference type="ARBA" id="ARBA00022490"/>
    </source>
</evidence>
<dbReference type="EC" id="2.1.1.61" evidence="10"/>
<keyword evidence="3 10" id="KW-0285">Flavoprotein</keyword>
<keyword evidence="1 10" id="KW-0963">Cytoplasm</keyword>
<dbReference type="SUPFAM" id="SSF54373">
    <property type="entry name" value="FAD-linked reductases, C-terminal domain"/>
    <property type="match status" value="1"/>
</dbReference>
<feature type="domain" description="MnmC-like methyltransferase" evidence="12">
    <location>
        <begin position="118"/>
        <end position="236"/>
    </location>
</feature>
<dbReference type="InterPro" id="IPR023032">
    <property type="entry name" value="tRNA_MAMT_biosynth_bifunc_MnmC"/>
</dbReference>
<dbReference type="InterPro" id="IPR008471">
    <property type="entry name" value="MnmC-like_methylTransf"/>
</dbReference>
<dbReference type="RefSeq" id="WP_325125673.1">
    <property type="nucleotide sequence ID" value="NZ_BAAAFN010000004.1"/>
</dbReference>
<evidence type="ECO:0000256" key="7">
    <source>
        <dbReference type="ARBA" id="ARBA00022827"/>
    </source>
</evidence>
<dbReference type="Gene3D" id="3.30.9.10">
    <property type="entry name" value="D-Amino Acid Oxidase, subunit A, domain 2"/>
    <property type="match status" value="1"/>
</dbReference>
<feature type="region of interest" description="tRNA (mnm(5)s(2)U34)-methyltransferase" evidence="10">
    <location>
        <begin position="1"/>
        <end position="237"/>
    </location>
</feature>
<dbReference type="PANTHER" id="PTHR13847">
    <property type="entry name" value="SARCOSINE DEHYDROGENASE-RELATED"/>
    <property type="match status" value="1"/>
</dbReference>
<dbReference type="PANTHER" id="PTHR13847:SF289">
    <property type="entry name" value="GLYCINE OXIDASE"/>
    <property type="match status" value="1"/>
</dbReference>
<evidence type="ECO:0000256" key="5">
    <source>
        <dbReference type="ARBA" id="ARBA00022691"/>
    </source>
</evidence>
<protein>
    <recommendedName>
        <fullName evidence="10">tRNA 5-methylaminomethyl-2-thiouridine biosynthesis bifunctional protein MnmC</fullName>
        <shortName evidence="10">tRNA mnm(5)s(2)U biosynthesis bifunctional protein</shortName>
    </recommendedName>
    <domain>
        <recommendedName>
            <fullName evidence="10">tRNA (mnm(5)s(2)U34)-methyltransferase</fullName>
            <ecNumber evidence="10">2.1.1.61</ecNumber>
        </recommendedName>
    </domain>
    <domain>
        <recommendedName>
            <fullName evidence="10">FAD-dependent cmnm(5)s(2)U34 oxidoreductase</fullName>
            <ecNumber evidence="10">1.5.-.-</ecNumber>
        </recommendedName>
    </domain>
</protein>
<proteinExistence type="inferred from homology"/>
<keyword evidence="5 10" id="KW-0949">S-adenosyl-L-methionine</keyword>
<evidence type="ECO:0000256" key="2">
    <source>
        <dbReference type="ARBA" id="ARBA00022603"/>
    </source>
</evidence>
<dbReference type="InterPro" id="IPR047785">
    <property type="entry name" value="tRNA_MNMC2"/>
</dbReference>
<dbReference type="NCBIfam" id="TIGR03197">
    <property type="entry name" value="MnmC_Cterm"/>
    <property type="match status" value="1"/>
</dbReference>
<dbReference type="InterPro" id="IPR017610">
    <property type="entry name" value="tRNA_S-uridine_synth_MnmC_C"/>
</dbReference>
<comment type="catalytic activity">
    <reaction evidence="10">
        <text>5-aminomethyl-2-thiouridine(34) in tRNA + S-adenosyl-L-methionine = 5-methylaminomethyl-2-thiouridine(34) in tRNA + S-adenosyl-L-homocysteine + H(+)</text>
        <dbReference type="Rhea" id="RHEA:19569"/>
        <dbReference type="Rhea" id="RHEA-COMP:10195"/>
        <dbReference type="Rhea" id="RHEA-COMP:10197"/>
        <dbReference type="ChEBI" id="CHEBI:15378"/>
        <dbReference type="ChEBI" id="CHEBI:57856"/>
        <dbReference type="ChEBI" id="CHEBI:59789"/>
        <dbReference type="ChEBI" id="CHEBI:74454"/>
        <dbReference type="ChEBI" id="CHEBI:74455"/>
        <dbReference type="EC" id="2.1.1.61"/>
    </reaction>
</comment>
<evidence type="ECO:0000313" key="13">
    <source>
        <dbReference type="EMBL" id="GAA0215641.1"/>
    </source>
</evidence>
<evidence type="ECO:0000313" key="14">
    <source>
        <dbReference type="Proteomes" id="UP001501176"/>
    </source>
</evidence>
<dbReference type="Pfam" id="PF05430">
    <property type="entry name" value="Methyltransf_30"/>
    <property type="match status" value="1"/>
</dbReference>
<reference evidence="13 14" key="1">
    <citation type="journal article" date="2019" name="Int. J. Syst. Evol. Microbiol.">
        <title>The Global Catalogue of Microorganisms (GCM) 10K type strain sequencing project: providing services to taxonomists for standard genome sequencing and annotation.</title>
        <authorList>
            <consortium name="The Broad Institute Genomics Platform"/>
            <consortium name="The Broad Institute Genome Sequencing Center for Infectious Disease"/>
            <person name="Wu L."/>
            <person name="Ma J."/>
        </authorList>
    </citation>
    <scope>NUCLEOTIDE SEQUENCE [LARGE SCALE GENOMIC DNA]</scope>
    <source>
        <strain evidence="13 14">JCM 16240</strain>
    </source>
</reference>
<evidence type="ECO:0000256" key="10">
    <source>
        <dbReference type="HAMAP-Rule" id="MF_01102"/>
    </source>
</evidence>
<feature type="region of interest" description="FAD-dependent cmnm(5)s(2)U34 oxidoreductase" evidence="10">
    <location>
        <begin position="255"/>
        <end position="619"/>
    </location>
</feature>
<name>A0ABN0T8X8_9BURK</name>
<dbReference type="InterPro" id="IPR029063">
    <property type="entry name" value="SAM-dependent_MTases_sf"/>
</dbReference>
<dbReference type="NCBIfam" id="NF033855">
    <property type="entry name" value="tRNA_MNMC2"/>
    <property type="match status" value="1"/>
</dbReference>
<keyword evidence="7 10" id="KW-0274">FAD</keyword>